<dbReference type="Pfam" id="PF07603">
    <property type="entry name" value="Lcl_C"/>
    <property type="match status" value="1"/>
</dbReference>
<sequence length="426" mass="46579">MALVIGNGAYLEEPLPNSPSDSEDMATVLKQVGFEVMVLKDASLEAMETAIQQFGEKLKKGGTGFFYFAGHGVQYQGENYLFPIGAMRSVTAAGHLRHRTMNVGYLLATMEEAKNNLNLVILDACRNNPFARSLFIGSGVKNPDGLALMEVPTGTLIAYATRPNKTALDGIGGCNSPYVKYLKQELPKPGLSIFEVLTNVRVAVKKETKNRQVPWFYSELDRKFCFVEPCGQVVAQTPAVVVQNAPSQPVAAPVSPPAPVLEPSSYRYSDNGDGTVTDNRTGLIWMKNANCTGRRGMSWINAMRWAAELAHGRCGIRDGSRKGDWRLPTVEEWHAMLDRRYRAQAGGAGRQWNEGPALSNAAGTGQWKEGDAFSGVKTDGMLLQKRYWSSTEEGYNATYFVNIFSGRVALIGQSPSYGVWAVRGGQ</sequence>
<accession>A0A176RWS6</accession>
<dbReference type="InterPro" id="IPR029030">
    <property type="entry name" value="Caspase-like_dom_sf"/>
</dbReference>
<dbReference type="InterPro" id="IPR001309">
    <property type="entry name" value="Pept_C14_p20"/>
</dbReference>
<evidence type="ECO:0000313" key="2">
    <source>
        <dbReference type="EMBL" id="OAD20185.1"/>
    </source>
</evidence>
<gene>
    <name evidence="2" type="ORF">THIOM_004136</name>
</gene>
<comment type="caution">
    <text evidence="2">The sequence shown here is derived from an EMBL/GenBank/DDBJ whole genome shotgun (WGS) entry which is preliminary data.</text>
</comment>
<dbReference type="GO" id="GO:0006508">
    <property type="term" value="P:proteolysis"/>
    <property type="evidence" value="ECO:0007669"/>
    <property type="project" value="InterPro"/>
</dbReference>
<organism evidence="2 3">
    <name type="scientific">Candidatus Thiomargarita nelsonii</name>
    <dbReference type="NCBI Taxonomy" id="1003181"/>
    <lineage>
        <taxon>Bacteria</taxon>
        <taxon>Pseudomonadati</taxon>
        <taxon>Pseudomonadota</taxon>
        <taxon>Gammaproteobacteria</taxon>
        <taxon>Thiotrichales</taxon>
        <taxon>Thiotrichaceae</taxon>
        <taxon>Thiomargarita</taxon>
    </lineage>
</organism>
<proteinExistence type="predicted"/>
<dbReference type="Gene3D" id="3.40.50.1460">
    <property type="match status" value="1"/>
</dbReference>
<dbReference type="PROSITE" id="PS50208">
    <property type="entry name" value="CASPASE_P20"/>
    <property type="match status" value="1"/>
</dbReference>
<name>A0A176RWS6_9GAMM</name>
<dbReference type="InterPro" id="IPR011460">
    <property type="entry name" value="Lcl_C"/>
</dbReference>
<dbReference type="InterPro" id="IPR011600">
    <property type="entry name" value="Pept_C14_caspase"/>
</dbReference>
<dbReference type="Proteomes" id="UP000076962">
    <property type="component" value="Unassembled WGS sequence"/>
</dbReference>
<dbReference type="PANTHER" id="PTHR22576">
    <property type="entry name" value="MUCOSA ASSOCIATED LYMPHOID TISSUE LYMPHOMA TRANSLOCATION PROTEIN 1/PARACASPASE"/>
    <property type="match status" value="1"/>
</dbReference>
<dbReference type="EMBL" id="LUTY01002525">
    <property type="protein sequence ID" value="OAD20185.1"/>
    <property type="molecule type" value="Genomic_DNA"/>
</dbReference>
<keyword evidence="3" id="KW-1185">Reference proteome</keyword>
<feature type="domain" description="Caspase family p20" evidence="1">
    <location>
        <begin position="1"/>
        <end position="129"/>
    </location>
</feature>
<reference evidence="2 3" key="1">
    <citation type="submission" date="2016-05" db="EMBL/GenBank/DDBJ databases">
        <title>Single-cell genome of chain-forming Candidatus Thiomargarita nelsonii and comparison to other large sulfur-oxidizing bacteria.</title>
        <authorList>
            <person name="Winkel M."/>
            <person name="Salman V."/>
            <person name="Woyke T."/>
            <person name="Schulz-Vogt H."/>
            <person name="Richter M."/>
            <person name="Flood B."/>
            <person name="Bailey J."/>
            <person name="Amann R."/>
            <person name="Mussmann M."/>
        </authorList>
    </citation>
    <scope>NUCLEOTIDE SEQUENCE [LARGE SCALE GENOMIC DNA]</scope>
    <source>
        <strain evidence="2 3">THI036</strain>
    </source>
</reference>
<protein>
    <submittedName>
        <fullName evidence="2">Peptidase C14 caspase catalytic subunit p20</fullName>
    </submittedName>
</protein>
<dbReference type="InterPro" id="IPR052039">
    <property type="entry name" value="Caspase-related_regulators"/>
</dbReference>
<dbReference type="AlphaFoldDB" id="A0A176RWS6"/>
<dbReference type="GO" id="GO:0004197">
    <property type="term" value="F:cysteine-type endopeptidase activity"/>
    <property type="evidence" value="ECO:0007669"/>
    <property type="project" value="InterPro"/>
</dbReference>
<dbReference type="Pfam" id="PF00656">
    <property type="entry name" value="Peptidase_C14"/>
    <property type="match status" value="1"/>
</dbReference>
<dbReference type="PANTHER" id="PTHR22576:SF37">
    <property type="entry name" value="MUCOSA-ASSOCIATED LYMPHOID TISSUE LYMPHOMA TRANSLOCATION PROTEIN 1"/>
    <property type="match status" value="1"/>
</dbReference>
<evidence type="ECO:0000259" key="1">
    <source>
        <dbReference type="PROSITE" id="PS50208"/>
    </source>
</evidence>
<evidence type="ECO:0000313" key="3">
    <source>
        <dbReference type="Proteomes" id="UP000076962"/>
    </source>
</evidence>
<dbReference type="PATRIC" id="fig|1003181.4.peg.5463"/>
<dbReference type="SUPFAM" id="SSF52129">
    <property type="entry name" value="Caspase-like"/>
    <property type="match status" value="1"/>
</dbReference>